<evidence type="ECO:0000256" key="2">
    <source>
        <dbReference type="ARBA" id="ARBA00022801"/>
    </source>
</evidence>
<sequence>MNNLELDNIFIPSKTPSKKLMIILHGRGDSAEGFTSFPSFLDINDMNYLLLNAPFEYYTGFSWYPLPPGQLPGIEYSSKVLTKVLDELFEEDFNAHESFLFGFSQGSLLTFEFGARYHKTLGGYIAVSGYIYDTDKLLKEMNKDVNNSKWLCTHGIYDGVLSFQTSKEQIEILQDSGFDIEFKSYEKDHNIDRDELLMISEWIKNIK</sequence>
<organism evidence="4 5">
    <name type="scientific">Candidatus Sulfurimonas marisnigri</name>
    <dbReference type="NCBI Taxonomy" id="2740405"/>
    <lineage>
        <taxon>Bacteria</taxon>
        <taxon>Pseudomonadati</taxon>
        <taxon>Campylobacterota</taxon>
        <taxon>Epsilonproteobacteria</taxon>
        <taxon>Campylobacterales</taxon>
        <taxon>Sulfurimonadaceae</taxon>
        <taxon>Sulfurimonas</taxon>
    </lineage>
</organism>
<dbReference type="InterPro" id="IPR029058">
    <property type="entry name" value="AB_hydrolase_fold"/>
</dbReference>
<protein>
    <submittedName>
        <fullName evidence="4">Serine esterase</fullName>
    </submittedName>
</protein>
<name>A0A7S7RQL7_9BACT</name>
<dbReference type="PANTHER" id="PTHR10655">
    <property type="entry name" value="LYSOPHOSPHOLIPASE-RELATED"/>
    <property type="match status" value="1"/>
</dbReference>
<keyword evidence="5" id="KW-1185">Reference proteome</keyword>
<keyword evidence="2" id="KW-0378">Hydrolase</keyword>
<dbReference type="EMBL" id="CP054493">
    <property type="protein sequence ID" value="QOY55557.1"/>
    <property type="molecule type" value="Genomic_DNA"/>
</dbReference>
<feature type="domain" description="Phospholipase/carboxylesterase/thioesterase" evidence="3">
    <location>
        <begin position="12"/>
        <end position="205"/>
    </location>
</feature>
<dbReference type="RefSeq" id="WP_194367596.1">
    <property type="nucleotide sequence ID" value="NZ_CP054493.1"/>
</dbReference>
<dbReference type="SUPFAM" id="SSF53474">
    <property type="entry name" value="alpha/beta-Hydrolases"/>
    <property type="match status" value="1"/>
</dbReference>
<dbReference type="Gene3D" id="3.40.50.1820">
    <property type="entry name" value="alpha/beta hydrolase"/>
    <property type="match status" value="1"/>
</dbReference>
<reference evidence="4 5" key="1">
    <citation type="submission" date="2020-05" db="EMBL/GenBank/DDBJ databases">
        <title>Sulfurimonas marisnigri, sp. nov., and Sulfurimonas baltica, sp. nov., manganese oxide reducing chemolithoautotrophs of the class Epsilonproteobacteria isolated from the pelagic redoxclines of the Black and Baltic Seas and emended description of the genus Sulfurimonas.</title>
        <authorList>
            <person name="Henkel J.V."/>
            <person name="Laudan C."/>
            <person name="Werner J."/>
            <person name="Neu T."/>
            <person name="Plewe S."/>
            <person name="Sproer C."/>
            <person name="Bunk B."/>
            <person name="Schulz-Vogt H.N."/>
        </authorList>
    </citation>
    <scope>NUCLEOTIDE SEQUENCE [LARGE SCALE GENOMIC DNA]</scope>
    <source>
        <strain evidence="4 5">SoZ1</strain>
    </source>
</reference>
<evidence type="ECO:0000313" key="4">
    <source>
        <dbReference type="EMBL" id="QOY55557.1"/>
    </source>
</evidence>
<evidence type="ECO:0000256" key="1">
    <source>
        <dbReference type="ARBA" id="ARBA00006499"/>
    </source>
</evidence>
<dbReference type="AlphaFoldDB" id="A0A7S7RQL7"/>
<accession>A0A7S7RQL7</accession>
<dbReference type="KEGG" id="smas:HUE87_04835"/>
<proteinExistence type="inferred from homology"/>
<comment type="similarity">
    <text evidence="1">Belongs to the AB hydrolase superfamily. AB hydrolase 2 family.</text>
</comment>
<dbReference type="PANTHER" id="PTHR10655:SF17">
    <property type="entry name" value="LYSOPHOSPHOLIPASE-LIKE PROTEIN 1"/>
    <property type="match status" value="1"/>
</dbReference>
<gene>
    <name evidence="4" type="ORF">HUE87_04835</name>
</gene>
<evidence type="ECO:0000313" key="5">
    <source>
        <dbReference type="Proteomes" id="UP000593836"/>
    </source>
</evidence>
<dbReference type="InterPro" id="IPR003140">
    <property type="entry name" value="PLipase/COase/thioEstase"/>
</dbReference>
<evidence type="ECO:0000259" key="3">
    <source>
        <dbReference type="Pfam" id="PF02230"/>
    </source>
</evidence>
<dbReference type="InterPro" id="IPR050565">
    <property type="entry name" value="LYPA1-2/EST-like"/>
</dbReference>
<dbReference type="Pfam" id="PF02230">
    <property type="entry name" value="Abhydrolase_2"/>
    <property type="match status" value="1"/>
</dbReference>
<dbReference type="GO" id="GO:0016787">
    <property type="term" value="F:hydrolase activity"/>
    <property type="evidence" value="ECO:0007669"/>
    <property type="project" value="UniProtKB-KW"/>
</dbReference>
<dbReference type="Proteomes" id="UP000593836">
    <property type="component" value="Chromosome"/>
</dbReference>